<feature type="transmembrane region" description="Helical" evidence="7">
    <location>
        <begin position="278"/>
        <end position="296"/>
    </location>
</feature>
<reference evidence="8" key="1">
    <citation type="submission" date="2018-05" db="EMBL/GenBank/DDBJ databases">
        <authorList>
            <person name="Lanie J.A."/>
            <person name="Ng W.-L."/>
            <person name="Kazmierczak K.M."/>
            <person name="Andrzejewski T.M."/>
            <person name="Davidsen T.M."/>
            <person name="Wayne K.J."/>
            <person name="Tettelin H."/>
            <person name="Glass J.I."/>
            <person name="Rusch D."/>
            <person name="Podicherti R."/>
            <person name="Tsui H.-C.T."/>
            <person name="Winkler M.E."/>
        </authorList>
    </citation>
    <scope>NUCLEOTIDE SEQUENCE</scope>
</reference>
<dbReference type="PANTHER" id="PTHR23522">
    <property type="entry name" value="BLL5896 PROTEIN"/>
    <property type="match status" value="1"/>
</dbReference>
<organism evidence="8">
    <name type="scientific">marine metagenome</name>
    <dbReference type="NCBI Taxonomy" id="408172"/>
    <lineage>
        <taxon>unclassified sequences</taxon>
        <taxon>metagenomes</taxon>
        <taxon>ecological metagenomes</taxon>
    </lineage>
</organism>
<dbReference type="GO" id="GO:0015213">
    <property type="term" value="F:uridine transmembrane transporter activity"/>
    <property type="evidence" value="ECO:0007669"/>
    <property type="project" value="TreeGrafter"/>
</dbReference>
<dbReference type="GO" id="GO:0005886">
    <property type="term" value="C:plasma membrane"/>
    <property type="evidence" value="ECO:0007669"/>
    <property type="project" value="UniProtKB-SubCell"/>
</dbReference>
<evidence type="ECO:0000256" key="1">
    <source>
        <dbReference type="ARBA" id="ARBA00004651"/>
    </source>
</evidence>
<evidence type="ECO:0000256" key="2">
    <source>
        <dbReference type="ARBA" id="ARBA00022448"/>
    </source>
</evidence>
<dbReference type="Gene3D" id="1.20.1250.20">
    <property type="entry name" value="MFS general substrate transporter like domains"/>
    <property type="match status" value="2"/>
</dbReference>
<keyword evidence="4 7" id="KW-0812">Transmembrane</keyword>
<evidence type="ECO:0000256" key="7">
    <source>
        <dbReference type="SAM" id="Phobius"/>
    </source>
</evidence>
<dbReference type="InterPro" id="IPR036259">
    <property type="entry name" value="MFS_trans_sf"/>
</dbReference>
<keyword evidence="2" id="KW-0813">Transport</keyword>
<feature type="transmembrane region" description="Helical" evidence="7">
    <location>
        <begin position="254"/>
        <end position="271"/>
    </location>
</feature>
<feature type="transmembrane region" description="Helical" evidence="7">
    <location>
        <begin position="105"/>
        <end position="129"/>
    </location>
</feature>
<feature type="transmembrane region" description="Helical" evidence="7">
    <location>
        <begin position="81"/>
        <end position="99"/>
    </location>
</feature>
<dbReference type="EMBL" id="UINC01027415">
    <property type="protein sequence ID" value="SVB06621.1"/>
    <property type="molecule type" value="Genomic_DNA"/>
</dbReference>
<dbReference type="GO" id="GO:0015212">
    <property type="term" value="F:cytidine transmembrane transporter activity"/>
    <property type="evidence" value="ECO:0007669"/>
    <property type="project" value="TreeGrafter"/>
</dbReference>
<keyword evidence="3" id="KW-1003">Cell membrane</keyword>
<keyword evidence="6 7" id="KW-0472">Membrane</keyword>
<evidence type="ECO:0000256" key="6">
    <source>
        <dbReference type="ARBA" id="ARBA00023136"/>
    </source>
</evidence>
<dbReference type="AlphaFoldDB" id="A0A382AZA2"/>
<protein>
    <recommendedName>
        <fullName evidence="9">Major facilitator superfamily (MFS) profile domain-containing protein</fullName>
    </recommendedName>
</protein>
<evidence type="ECO:0000256" key="5">
    <source>
        <dbReference type="ARBA" id="ARBA00022989"/>
    </source>
</evidence>
<evidence type="ECO:0008006" key="9">
    <source>
        <dbReference type="Google" id="ProtNLM"/>
    </source>
</evidence>
<dbReference type="PANTHER" id="PTHR23522:SF4">
    <property type="entry name" value="NUCLEOSIDE PERMEASE NUPG-RELATED"/>
    <property type="match status" value="1"/>
</dbReference>
<feature type="transmembrane region" description="Helical" evidence="7">
    <location>
        <begin position="340"/>
        <end position="360"/>
    </location>
</feature>
<dbReference type="SUPFAM" id="SSF103473">
    <property type="entry name" value="MFS general substrate transporter"/>
    <property type="match status" value="1"/>
</dbReference>
<proteinExistence type="predicted"/>
<evidence type="ECO:0000256" key="3">
    <source>
        <dbReference type="ARBA" id="ARBA00022475"/>
    </source>
</evidence>
<feature type="transmembrane region" description="Helical" evidence="7">
    <location>
        <begin position="414"/>
        <end position="435"/>
    </location>
</feature>
<evidence type="ECO:0000256" key="4">
    <source>
        <dbReference type="ARBA" id="ARBA00022692"/>
    </source>
</evidence>
<keyword evidence="5 7" id="KW-1133">Transmembrane helix</keyword>
<feature type="transmembrane region" description="Helical" evidence="7">
    <location>
        <begin position="47"/>
        <end position="69"/>
    </location>
</feature>
<feature type="transmembrane region" description="Helical" evidence="7">
    <location>
        <begin position="141"/>
        <end position="161"/>
    </location>
</feature>
<dbReference type="InterPro" id="IPR004740">
    <property type="entry name" value="Nuc_H_symport"/>
</dbReference>
<feature type="transmembrane region" description="Helical" evidence="7">
    <location>
        <begin position="21"/>
        <end position="41"/>
    </location>
</feature>
<feature type="transmembrane region" description="Helical" evidence="7">
    <location>
        <begin position="167"/>
        <end position="185"/>
    </location>
</feature>
<feature type="transmembrane region" description="Helical" evidence="7">
    <location>
        <begin position="302"/>
        <end position="328"/>
    </location>
</feature>
<name>A0A382AZA2_9ZZZZ</name>
<gene>
    <name evidence="8" type="ORF">METZ01_LOCUS159475</name>
</gene>
<comment type="subcellular location">
    <subcellularLocation>
        <location evidence="1">Cell membrane</location>
        <topology evidence="1">Multi-pass membrane protein</topology>
    </subcellularLocation>
</comment>
<evidence type="ECO:0000313" key="8">
    <source>
        <dbReference type="EMBL" id="SVB06621.1"/>
    </source>
</evidence>
<accession>A0A382AZA2</accession>
<dbReference type="Pfam" id="PF03825">
    <property type="entry name" value="Nuc_H_symport"/>
    <property type="match status" value="1"/>
</dbReference>
<feature type="transmembrane region" description="Helical" evidence="7">
    <location>
        <begin position="214"/>
        <end position="234"/>
    </location>
</feature>
<sequence length="449" mass="49123">MAIRPDSLMNSNIRLRLSVMMFLQLFVWGTWFTTLGLALSSNNMSDVIGGAYAAVPIAAIIAPLFMGLISDRFFNCEKTMGVLHIVGGGLLLFAPSLIADGNGSALSWVITLHMLCYMPTLALSNTVAFSNIDDRNKFPALRVWGTIGWIAAGLVVGGFAMSSSPQIFTLGALSAIALGVLCFFMPKTPPPAKNKPVNLETLLMFDAFKMLGNVPFLVFMICSALICVPLAYYFAYTAVYLPQIGFQAPASTMALGQVSEIFFMLLVPFFFRKFGVKFMILVGMLAWLARYLLFAFGAPDQVVWMILLGVVLHGICYDFFFVTGFMYTDNKAPKEVRSQAQSLLVFFTQGVGMFFGYKIAGAKFEAVKESSNALAGAIETPTFGFWESFGKMFLAEKPSVTGSLAQDAMANWKAFWMFPSFMALAVAGIFLVTFFDKSTAEEAAAEEQD</sequence>